<dbReference type="AlphaFoldDB" id="A0A8X7WMR6"/>
<reference evidence="3 4" key="1">
    <citation type="submission" date="2020-02" db="EMBL/GenBank/DDBJ databases">
        <authorList>
            <person name="Ma Q."/>
            <person name="Huang Y."/>
            <person name="Song X."/>
            <person name="Pei D."/>
        </authorList>
    </citation>
    <scope>NUCLEOTIDE SEQUENCE [LARGE SCALE GENOMIC DNA]</scope>
    <source>
        <strain evidence="3">Sxm20200214</strain>
        <tissue evidence="3">Leaf</tissue>
    </source>
</reference>
<evidence type="ECO:0000256" key="1">
    <source>
        <dbReference type="SAM" id="Phobius"/>
    </source>
</evidence>
<accession>A0A8X7WMR6</accession>
<sequence>MKVLERGVEGLNQAEVGTGLQVFYNLGELKVTVDQLVNKYKGVAGKSVGVDMDMKAILSGSGGGFGLEGLGLAEHRTLVVEVRLGRRCGGGWRVVWISCISLWVLCGICSVYCRRRGILLRMSFFLMKSSRFSNLKTVQRLFRTR</sequence>
<keyword evidence="1" id="KW-1133">Transmembrane helix</keyword>
<keyword evidence="1" id="KW-0472">Membrane</keyword>
<proteinExistence type="predicted"/>
<comment type="caution">
    <text evidence="3">The sequence shown here is derived from an EMBL/GenBank/DDBJ whole genome shotgun (WGS) entry which is preliminary data.</text>
</comment>
<dbReference type="GO" id="GO:0006891">
    <property type="term" value="P:intra-Golgi vesicle-mediated transport"/>
    <property type="evidence" value="ECO:0007669"/>
    <property type="project" value="InterPro"/>
</dbReference>
<dbReference type="InterPro" id="IPR048485">
    <property type="entry name" value="COG5_helical"/>
</dbReference>
<keyword evidence="4" id="KW-1185">Reference proteome</keyword>
<feature type="domain" description="Conserved oligomeric Golgi complex subunit 5 helical" evidence="2">
    <location>
        <begin position="2"/>
        <end position="57"/>
    </location>
</feature>
<evidence type="ECO:0000259" key="2">
    <source>
        <dbReference type="Pfam" id="PF20649"/>
    </source>
</evidence>
<keyword evidence="1" id="KW-0812">Transmembrane</keyword>
<protein>
    <recommendedName>
        <fullName evidence="2">Conserved oligomeric Golgi complex subunit 5 helical domain-containing protein</fullName>
    </recommendedName>
</protein>
<name>A0A8X7WMR6_BRACI</name>
<dbReference type="InterPro" id="IPR019465">
    <property type="entry name" value="Cog5"/>
</dbReference>
<evidence type="ECO:0000313" key="4">
    <source>
        <dbReference type="Proteomes" id="UP000886595"/>
    </source>
</evidence>
<dbReference type="GO" id="GO:0017119">
    <property type="term" value="C:Golgi transport complex"/>
    <property type="evidence" value="ECO:0007669"/>
    <property type="project" value="InterPro"/>
</dbReference>
<organism evidence="3 4">
    <name type="scientific">Brassica carinata</name>
    <name type="common">Ethiopian mustard</name>
    <name type="synonym">Abyssinian cabbage</name>
    <dbReference type="NCBI Taxonomy" id="52824"/>
    <lineage>
        <taxon>Eukaryota</taxon>
        <taxon>Viridiplantae</taxon>
        <taxon>Streptophyta</taxon>
        <taxon>Embryophyta</taxon>
        <taxon>Tracheophyta</taxon>
        <taxon>Spermatophyta</taxon>
        <taxon>Magnoliopsida</taxon>
        <taxon>eudicotyledons</taxon>
        <taxon>Gunneridae</taxon>
        <taxon>Pentapetalae</taxon>
        <taxon>rosids</taxon>
        <taxon>malvids</taxon>
        <taxon>Brassicales</taxon>
        <taxon>Brassicaceae</taxon>
        <taxon>Brassiceae</taxon>
        <taxon>Brassica</taxon>
    </lineage>
</organism>
<dbReference type="EMBL" id="JAAMPC010000001">
    <property type="protein sequence ID" value="KAG2332301.1"/>
    <property type="molecule type" value="Genomic_DNA"/>
</dbReference>
<dbReference type="Pfam" id="PF20649">
    <property type="entry name" value="COG5_C"/>
    <property type="match status" value="1"/>
</dbReference>
<dbReference type="PANTHER" id="PTHR13228:SF3">
    <property type="entry name" value="CONSERVED OLIGOMERIC GOLGI COMPLEX SUBUNIT 5"/>
    <property type="match status" value="1"/>
</dbReference>
<dbReference type="Proteomes" id="UP000886595">
    <property type="component" value="Unassembled WGS sequence"/>
</dbReference>
<dbReference type="OrthoDB" id="18786at2759"/>
<gene>
    <name evidence="3" type="ORF">Bca52824_003481</name>
</gene>
<dbReference type="PANTHER" id="PTHR13228">
    <property type="entry name" value="CONSERVED OLIGOMERIC GOLGI COMPLEX COMPONENT 5"/>
    <property type="match status" value="1"/>
</dbReference>
<evidence type="ECO:0000313" key="3">
    <source>
        <dbReference type="EMBL" id="KAG2332301.1"/>
    </source>
</evidence>
<feature type="transmembrane region" description="Helical" evidence="1">
    <location>
        <begin position="94"/>
        <end position="113"/>
    </location>
</feature>